<dbReference type="KEGG" id="nva:G3M78_15345"/>
<reference evidence="2" key="1">
    <citation type="submission" date="2020-02" db="EMBL/GenBank/DDBJ databases">
        <title>Genomic and physiological characterization of two novel Nitrospinaceae genera.</title>
        <authorList>
            <person name="Mueller A.J."/>
            <person name="Jung M.-Y."/>
            <person name="Strachan C.R."/>
            <person name="Herbold C.W."/>
            <person name="Kirkegaard R.H."/>
            <person name="Daims H."/>
        </authorList>
    </citation>
    <scope>NUCLEOTIDE SEQUENCE [LARGE SCALE GENOMIC DNA]</scope>
</reference>
<gene>
    <name evidence="1" type="ORF">G3M78_15345</name>
</gene>
<dbReference type="EMBL" id="CP048620">
    <property type="protein sequence ID" value="QPJ66702.1"/>
    <property type="molecule type" value="Genomic_DNA"/>
</dbReference>
<evidence type="ECO:0000313" key="1">
    <source>
        <dbReference type="EMBL" id="QPJ66702.1"/>
    </source>
</evidence>
<protein>
    <submittedName>
        <fullName evidence="1">Uncharacterized protein</fullName>
    </submittedName>
</protein>
<organism evidence="1 2">
    <name type="scientific">Candidatus Nitrohelix vancouverensis</name>
    <dbReference type="NCBI Taxonomy" id="2705534"/>
    <lineage>
        <taxon>Bacteria</taxon>
        <taxon>Pseudomonadati</taxon>
        <taxon>Nitrospinota/Tectimicrobiota group</taxon>
        <taxon>Nitrospinota</taxon>
        <taxon>Nitrospinia</taxon>
        <taxon>Nitrospinales</taxon>
        <taxon>Nitrospinaceae</taxon>
        <taxon>Candidatus Nitrohelix</taxon>
    </lineage>
</organism>
<name>A0A7T0C540_9BACT</name>
<sequence>METTLAEEIELLYAEPGIGATYTNTYGELNLQNLVAKYRTLAPEEMKEMLAIVESYSLSFDLTASFISVSVLHALGETESVDRAYQWAQKQSDPGMFIQHYDIGKSLAEYFIAS</sequence>
<dbReference type="Proteomes" id="UP000594464">
    <property type="component" value="Chromosome"/>
</dbReference>
<evidence type="ECO:0000313" key="2">
    <source>
        <dbReference type="Proteomes" id="UP000594464"/>
    </source>
</evidence>
<proteinExistence type="predicted"/>
<dbReference type="AlphaFoldDB" id="A0A7T0C540"/>
<accession>A0A7T0C540</accession>